<reference evidence="3" key="1">
    <citation type="submission" date="2023-01" db="EMBL/GenBank/DDBJ databases">
        <title>Key to firefly adult light organ development and bioluminescence: homeobox transcription factors regulate luciferase expression and transportation to peroxisome.</title>
        <authorList>
            <person name="Fu X."/>
        </authorList>
    </citation>
    <scope>NUCLEOTIDE SEQUENCE [LARGE SCALE GENOMIC DNA]</scope>
</reference>
<dbReference type="InterPro" id="IPR004119">
    <property type="entry name" value="EcKL"/>
</dbReference>
<proteinExistence type="predicted"/>
<protein>
    <recommendedName>
        <fullName evidence="1">CHK kinase-like domain-containing protein</fullName>
    </recommendedName>
</protein>
<dbReference type="InterPro" id="IPR015897">
    <property type="entry name" value="CHK_kinase-like"/>
</dbReference>
<evidence type="ECO:0000313" key="3">
    <source>
        <dbReference type="Proteomes" id="UP001353858"/>
    </source>
</evidence>
<dbReference type="InterPro" id="IPR011009">
    <property type="entry name" value="Kinase-like_dom_sf"/>
</dbReference>
<evidence type="ECO:0000313" key="2">
    <source>
        <dbReference type="EMBL" id="KAK4886183.1"/>
    </source>
</evidence>
<evidence type="ECO:0000259" key="1">
    <source>
        <dbReference type="SMART" id="SM00587"/>
    </source>
</evidence>
<feature type="domain" description="CHK kinase-like" evidence="1">
    <location>
        <begin position="134"/>
        <end position="322"/>
    </location>
</feature>
<name>A0AAN7SR86_9COLE</name>
<accession>A0AAN7SR86</accession>
<keyword evidence="3" id="KW-1185">Reference proteome</keyword>
<dbReference type="SMART" id="SM00587">
    <property type="entry name" value="CHK"/>
    <property type="match status" value="1"/>
</dbReference>
<dbReference type="Gene3D" id="3.90.1200.10">
    <property type="match status" value="1"/>
</dbReference>
<dbReference type="Proteomes" id="UP001353858">
    <property type="component" value="Unassembled WGS sequence"/>
</dbReference>
<dbReference type="SUPFAM" id="SSF56112">
    <property type="entry name" value="Protein kinase-like (PK-like)"/>
    <property type="match status" value="1"/>
</dbReference>
<dbReference type="EMBL" id="JARPUR010000001">
    <property type="protein sequence ID" value="KAK4886183.1"/>
    <property type="molecule type" value="Genomic_DNA"/>
</dbReference>
<dbReference type="Pfam" id="PF02958">
    <property type="entry name" value="EcKL"/>
    <property type="match status" value="1"/>
</dbReference>
<dbReference type="PANTHER" id="PTHR11012:SF55">
    <property type="entry name" value="BHLH DOMAIN-CONTAINING PROTEIN"/>
    <property type="match status" value="1"/>
</dbReference>
<comment type="caution">
    <text evidence="2">The sequence shown here is derived from an EMBL/GenBank/DDBJ whole genome shotgun (WGS) entry which is preliminary data.</text>
</comment>
<dbReference type="PANTHER" id="PTHR11012">
    <property type="entry name" value="PROTEIN KINASE-LIKE DOMAIN-CONTAINING"/>
    <property type="match status" value="1"/>
</dbReference>
<gene>
    <name evidence="2" type="ORF">RN001_002454</name>
</gene>
<dbReference type="AlphaFoldDB" id="A0AAN7SR86"/>
<organism evidence="2 3">
    <name type="scientific">Aquatica leii</name>
    <dbReference type="NCBI Taxonomy" id="1421715"/>
    <lineage>
        <taxon>Eukaryota</taxon>
        <taxon>Metazoa</taxon>
        <taxon>Ecdysozoa</taxon>
        <taxon>Arthropoda</taxon>
        <taxon>Hexapoda</taxon>
        <taxon>Insecta</taxon>
        <taxon>Pterygota</taxon>
        <taxon>Neoptera</taxon>
        <taxon>Endopterygota</taxon>
        <taxon>Coleoptera</taxon>
        <taxon>Polyphaga</taxon>
        <taxon>Elateriformia</taxon>
        <taxon>Elateroidea</taxon>
        <taxon>Lampyridae</taxon>
        <taxon>Luciolinae</taxon>
        <taxon>Aquatica</taxon>
    </lineage>
</organism>
<sequence>MNSYKIKDLHNLLKQYFKDEVKLVHYEAKPLTSKGENFGSEILDLEIKLQYVDSEKTLRLVAKMCPPTEILKEVFATAVTFKKEIYAYNIILPTLLKFQQETCGRNCEKLYAECFGTRLNLNLNMDTIDDDAVILLENLKLSQFAVKDRMIGFNLEETELALETLSTFHAIALAFKNKHPDIFFQRILPHLTRNTIFDIVDEKSEKMDLDFVLDTASMNEQCKIHIDVIIENMKIGLENHRKTSVRELFATISHNDFWVNNILLKSGERKCKIIDFQLMDYGSLANDLLFFLFTSVQEDVLNLQLKYLISFYYDSFLRTLKEMNCDMQQFTVDSFMEEIEICAKTKQFYHIMVMLRIIFGVKEKMKDLNEITIDDLSSNDYVSPECQQRVITTILHFAKNNWI</sequence>